<sequence>MNQEELSTEKSLKLINRMIYEARGYFYESGLSALVYGITIFFCSLLAYAMAKGFMQLAFTPFWLLVPVFFVQAFIQMREEKKKKVKTFTDETIDYIWMGYFLTVIIAACFAGITYKSVTVFLFLTAYASFITGMITKFTYHKIVGVLCMVIAAYSFYQQDETIFLLLALVAILVWIIPSFILRAYFNKQNKIPGNDSLSAGESM</sequence>
<gene>
    <name evidence="2" type="ORF">FC093_11860</name>
</gene>
<feature type="transmembrane region" description="Helical" evidence="1">
    <location>
        <begin position="163"/>
        <end position="186"/>
    </location>
</feature>
<dbReference type="RefSeq" id="WP_137262001.1">
    <property type="nucleotide sequence ID" value="NZ_SZQL01000008.1"/>
</dbReference>
<dbReference type="Proteomes" id="UP000305848">
    <property type="component" value="Unassembled WGS sequence"/>
</dbReference>
<keyword evidence="1" id="KW-0812">Transmembrane</keyword>
<dbReference type="OrthoDB" id="670335at2"/>
<comment type="caution">
    <text evidence="2">The sequence shown here is derived from an EMBL/GenBank/DDBJ whole genome shotgun (WGS) entry which is preliminary data.</text>
</comment>
<feature type="transmembrane region" description="Helical" evidence="1">
    <location>
        <begin position="140"/>
        <end position="157"/>
    </location>
</feature>
<feature type="transmembrane region" description="Helical" evidence="1">
    <location>
        <begin position="54"/>
        <end position="75"/>
    </location>
</feature>
<keyword evidence="3" id="KW-1185">Reference proteome</keyword>
<evidence type="ECO:0000313" key="2">
    <source>
        <dbReference type="EMBL" id="TKK68321.1"/>
    </source>
</evidence>
<reference evidence="2 3" key="1">
    <citation type="submission" date="2019-05" db="EMBL/GenBank/DDBJ databases">
        <title>Panacibacter sp. strain 17mud1-8 Genome sequencing and assembly.</title>
        <authorList>
            <person name="Chhetri G."/>
        </authorList>
    </citation>
    <scope>NUCLEOTIDE SEQUENCE [LARGE SCALE GENOMIC DNA]</scope>
    <source>
        <strain evidence="2 3">17mud1-8</strain>
    </source>
</reference>
<keyword evidence="1" id="KW-0472">Membrane</keyword>
<feature type="transmembrane region" description="Helical" evidence="1">
    <location>
        <begin position="25"/>
        <end position="48"/>
    </location>
</feature>
<proteinExistence type="predicted"/>
<name>A0A4U3KZU0_9BACT</name>
<organism evidence="2 3">
    <name type="scientific">Ilyomonas limi</name>
    <dbReference type="NCBI Taxonomy" id="2575867"/>
    <lineage>
        <taxon>Bacteria</taxon>
        <taxon>Pseudomonadati</taxon>
        <taxon>Bacteroidota</taxon>
        <taxon>Chitinophagia</taxon>
        <taxon>Chitinophagales</taxon>
        <taxon>Chitinophagaceae</taxon>
        <taxon>Ilyomonas</taxon>
    </lineage>
</organism>
<evidence type="ECO:0000313" key="3">
    <source>
        <dbReference type="Proteomes" id="UP000305848"/>
    </source>
</evidence>
<evidence type="ECO:0000256" key="1">
    <source>
        <dbReference type="SAM" id="Phobius"/>
    </source>
</evidence>
<protein>
    <submittedName>
        <fullName evidence="2">Uncharacterized protein</fullName>
    </submittedName>
</protein>
<feature type="transmembrane region" description="Helical" evidence="1">
    <location>
        <begin position="95"/>
        <end position="113"/>
    </location>
</feature>
<keyword evidence="1" id="KW-1133">Transmembrane helix</keyword>
<accession>A0A4U3KZU0</accession>
<dbReference type="AlphaFoldDB" id="A0A4U3KZU0"/>
<dbReference type="EMBL" id="SZQL01000008">
    <property type="protein sequence ID" value="TKK68321.1"/>
    <property type="molecule type" value="Genomic_DNA"/>
</dbReference>